<organism evidence="1 2">
    <name type="scientific">Candidatus Magnetoglobus multicellularis str. Araruama</name>
    <dbReference type="NCBI Taxonomy" id="890399"/>
    <lineage>
        <taxon>Bacteria</taxon>
        <taxon>Pseudomonadati</taxon>
        <taxon>Thermodesulfobacteriota</taxon>
        <taxon>Desulfobacteria</taxon>
        <taxon>Desulfobacterales</taxon>
        <taxon>Desulfobacteraceae</taxon>
        <taxon>Candidatus Magnetoglobus</taxon>
    </lineage>
</organism>
<reference evidence="2" key="1">
    <citation type="submission" date="2012-11" db="EMBL/GenBank/DDBJ databases">
        <authorList>
            <person name="Lucero-Rivera Y.E."/>
            <person name="Tovar-Ramirez D."/>
        </authorList>
    </citation>
    <scope>NUCLEOTIDE SEQUENCE [LARGE SCALE GENOMIC DNA]</scope>
    <source>
        <strain evidence="2">Araruama</strain>
    </source>
</reference>
<accession>A0A1V1P3Z9</accession>
<sequence length="76" mass="8451">MNITEIKRLIRELRNMSVNELINSINAGGLNSLLATNILARNGYLPNGSFVGVVPATNAMPKGYIKDFNKYLDLRK</sequence>
<proteinExistence type="predicted"/>
<gene>
    <name evidence="1" type="ORF">OMM_09566</name>
</gene>
<comment type="caution">
    <text evidence="1">The sequence shown here is derived from an EMBL/GenBank/DDBJ whole genome shotgun (WGS) entry which is preliminary data.</text>
</comment>
<evidence type="ECO:0000313" key="2">
    <source>
        <dbReference type="Proteomes" id="UP000189670"/>
    </source>
</evidence>
<dbReference type="EMBL" id="ATBP01000632">
    <property type="protein sequence ID" value="ETR69476.1"/>
    <property type="molecule type" value="Genomic_DNA"/>
</dbReference>
<dbReference type="AlphaFoldDB" id="A0A1V1P3Z9"/>
<protein>
    <submittedName>
        <fullName evidence="1">Uncharacterized protein</fullName>
    </submittedName>
</protein>
<dbReference type="Proteomes" id="UP000189670">
    <property type="component" value="Unassembled WGS sequence"/>
</dbReference>
<name>A0A1V1P3Z9_9BACT</name>
<evidence type="ECO:0000313" key="1">
    <source>
        <dbReference type="EMBL" id="ETR69476.1"/>
    </source>
</evidence>